<dbReference type="Pfam" id="PF02738">
    <property type="entry name" value="MoCoBD_1"/>
    <property type="match status" value="1"/>
</dbReference>
<feature type="domain" description="Aldehyde oxidase/xanthine dehydrogenase a/b hammerhead" evidence="1">
    <location>
        <begin position="51"/>
        <end position="157"/>
    </location>
</feature>
<accession>A0ABX2JI04</accession>
<dbReference type="Pfam" id="PF20256">
    <property type="entry name" value="MoCoBD_2"/>
    <property type="match status" value="1"/>
</dbReference>
<evidence type="ECO:0000259" key="1">
    <source>
        <dbReference type="SMART" id="SM01008"/>
    </source>
</evidence>
<dbReference type="RefSeq" id="WP_174194067.1">
    <property type="nucleotide sequence ID" value="NZ_JABULH010000003.1"/>
</dbReference>
<dbReference type="InterPro" id="IPR036856">
    <property type="entry name" value="Ald_Oxase/Xan_DH_a/b_sf"/>
</dbReference>
<dbReference type="InterPro" id="IPR046867">
    <property type="entry name" value="AldOxase/xan_DH_MoCoBD2"/>
</dbReference>
<dbReference type="InterPro" id="IPR016208">
    <property type="entry name" value="Ald_Oxase/xanthine_DH-like"/>
</dbReference>
<dbReference type="PANTHER" id="PTHR11908:SF123">
    <property type="entry name" value="ALDEHYDE OXIDOREDUCTASE MOLYBDENUM-BINDING SUBUNIT PAOC"/>
    <property type="match status" value="1"/>
</dbReference>
<gene>
    <name evidence="2" type="ORF">HRV97_09790</name>
</gene>
<keyword evidence="3" id="KW-1185">Reference proteome</keyword>
<dbReference type="InterPro" id="IPR008274">
    <property type="entry name" value="AldOxase/xan_DH_MoCoBD1"/>
</dbReference>
<dbReference type="InterPro" id="IPR037165">
    <property type="entry name" value="AldOxase/xan_DH_Mopterin-bd_sf"/>
</dbReference>
<evidence type="ECO:0000313" key="2">
    <source>
        <dbReference type="EMBL" id="NTS65454.1"/>
    </source>
</evidence>
<sequence>MSILGKSFGSDDTETNALVMDDPRPKSFLDDGAQDVIGKPINRVEGPLKVAGRAPYAAEYPAERLVHGVLVRATFGRGKITKIDDSVARALPGVIDVIVDYDTFIRSPGQGGDTNAPTQGVQDVQYFGEPVAVVVGETFEAARDGAAAVRLEYKEADANFVFAAHKDQGKEPKKDQIPGHSKQGNFAKAFNEAPVQLDVTYTTPSQNSTAMEPHASIAEWRDDTLILHGAYQMVASDQQQLAKALGVSADKVRIIARYVGGGFGSKLGIAPESVAAAVAAKKLGRPVKIVLARQQVYEATVRRSNTEQRIRLGTDASGRIDALSHNSLIANTPYEQYWEPVGVGTHFIYGGENREINHDLIPMNLTAAGSMRAPGEAVGMMGLECAMDELAEKLGLDPIELRRRNEPAQEPEKQIPFSSRAMIPALDQGAQLFGWSQRKAAGTDRRGEWLYGMGVAAAVRSNQLQKSAAKVTLTTDGRAIIDTDMTDIGTGTYTILAQIAAETLGLPVEKVVVHLGDGKAPASSGSGGSWGAGSSGSSVYLACEGIREKLAKAMGASAEEMTLKDGRAIAQNRAVPVTELIEENLSVIGQIEPGKQEKKFHQASYGAHFCAVKVNAVTGEVRVERMLGVFSAGRILNEKTARSQCLGGMTFGIGAALTEELIHDERNGKVVNRDMAEYHVPVNADVPQLEVHFLNERDIHANPIQAKGIGELGISGAGAAVANAIYNATGVRVRDFPITCDKIIEQLPFDA</sequence>
<dbReference type="SUPFAM" id="SSF56003">
    <property type="entry name" value="Molybdenum cofactor-binding domain"/>
    <property type="match status" value="1"/>
</dbReference>
<dbReference type="SUPFAM" id="SSF54665">
    <property type="entry name" value="CO dehydrogenase molybdoprotein N-domain-like"/>
    <property type="match status" value="1"/>
</dbReference>
<proteinExistence type="predicted"/>
<protein>
    <submittedName>
        <fullName evidence="2">Xanthine dehydrogenase family protein molybdopterin-binding subunit</fullName>
    </submittedName>
</protein>
<name>A0ABX2JI04_9SPHN</name>
<evidence type="ECO:0000313" key="3">
    <source>
        <dbReference type="Proteomes" id="UP000621447"/>
    </source>
</evidence>
<reference evidence="2 3" key="1">
    <citation type="submission" date="2020-06" db="EMBL/GenBank/DDBJ databases">
        <title>Sphingomonas hominis sp. nov., a member of the Sphingomonas, isolated from the hair of a 22-year-old girl.</title>
        <authorList>
            <person name="Zhang D.-F."/>
            <person name="Cui X.-W."/>
        </authorList>
    </citation>
    <scope>NUCLEOTIDE SEQUENCE [LARGE SCALE GENOMIC DNA]</scope>
    <source>
        <strain evidence="2 3">HHU CXW</strain>
    </source>
</reference>
<comment type="caution">
    <text evidence="2">The sequence shown here is derived from an EMBL/GenBank/DDBJ whole genome shotgun (WGS) entry which is preliminary data.</text>
</comment>
<dbReference type="PANTHER" id="PTHR11908">
    <property type="entry name" value="XANTHINE DEHYDROGENASE"/>
    <property type="match status" value="1"/>
</dbReference>
<dbReference type="Gene3D" id="3.90.1170.50">
    <property type="entry name" value="Aldehyde oxidase/xanthine dehydrogenase, a/b hammerhead"/>
    <property type="match status" value="1"/>
</dbReference>
<dbReference type="Proteomes" id="UP000621447">
    <property type="component" value="Unassembled WGS sequence"/>
</dbReference>
<dbReference type="InterPro" id="IPR000674">
    <property type="entry name" value="Ald_Oxase/Xan_DH_a/b"/>
</dbReference>
<dbReference type="Gene3D" id="3.30.365.10">
    <property type="entry name" value="Aldehyde oxidase/xanthine dehydrogenase, molybdopterin binding domain"/>
    <property type="match status" value="4"/>
</dbReference>
<organism evidence="2 3">
    <name type="scientific">Sphingomonas hominis</name>
    <dbReference type="NCBI Taxonomy" id="2741495"/>
    <lineage>
        <taxon>Bacteria</taxon>
        <taxon>Pseudomonadati</taxon>
        <taxon>Pseudomonadota</taxon>
        <taxon>Alphaproteobacteria</taxon>
        <taxon>Sphingomonadales</taxon>
        <taxon>Sphingomonadaceae</taxon>
        <taxon>Sphingomonas</taxon>
    </lineage>
</organism>
<dbReference type="Pfam" id="PF01315">
    <property type="entry name" value="Ald_Xan_dh_C"/>
    <property type="match status" value="1"/>
</dbReference>
<dbReference type="SMART" id="SM01008">
    <property type="entry name" value="Ald_Xan_dh_C"/>
    <property type="match status" value="1"/>
</dbReference>
<dbReference type="EMBL" id="JABULH010000003">
    <property type="protein sequence ID" value="NTS65454.1"/>
    <property type="molecule type" value="Genomic_DNA"/>
</dbReference>